<dbReference type="InterPro" id="IPR055414">
    <property type="entry name" value="LRR_R13L4/SHOC2-like"/>
</dbReference>
<dbReference type="SUPFAM" id="SSF56112">
    <property type="entry name" value="Protein kinase-like (PK-like)"/>
    <property type="match status" value="1"/>
</dbReference>
<dbReference type="Pfam" id="PF23598">
    <property type="entry name" value="LRR_14"/>
    <property type="match status" value="2"/>
</dbReference>
<dbReference type="InterPro" id="IPR017441">
    <property type="entry name" value="Protein_kinase_ATP_BS"/>
</dbReference>
<dbReference type="Pfam" id="PF13855">
    <property type="entry name" value="LRR_8"/>
    <property type="match status" value="1"/>
</dbReference>
<dbReference type="PROSITE" id="PS50011">
    <property type="entry name" value="PROTEIN_KINASE_DOM"/>
    <property type="match status" value="1"/>
</dbReference>
<dbReference type="InterPro" id="IPR008271">
    <property type="entry name" value="Ser/Thr_kinase_AS"/>
</dbReference>
<keyword evidence="15 21" id="KW-0472">Membrane</keyword>
<dbReference type="InterPro" id="IPR011009">
    <property type="entry name" value="Kinase-like_dom_sf"/>
</dbReference>
<dbReference type="PROSITE" id="PS00107">
    <property type="entry name" value="PROTEIN_KINASE_ATP"/>
    <property type="match status" value="1"/>
</dbReference>
<gene>
    <name evidence="24" type="ORF">PIB30_010356</name>
</gene>
<comment type="catalytic activity">
    <reaction evidence="18">
        <text>L-threonyl-[protein] + ATP = O-phospho-L-threonyl-[protein] + ADP + H(+)</text>
        <dbReference type="Rhea" id="RHEA:46608"/>
        <dbReference type="Rhea" id="RHEA-COMP:11060"/>
        <dbReference type="Rhea" id="RHEA-COMP:11605"/>
        <dbReference type="ChEBI" id="CHEBI:15378"/>
        <dbReference type="ChEBI" id="CHEBI:30013"/>
        <dbReference type="ChEBI" id="CHEBI:30616"/>
        <dbReference type="ChEBI" id="CHEBI:61977"/>
        <dbReference type="ChEBI" id="CHEBI:456216"/>
        <dbReference type="EC" id="2.7.11.1"/>
    </reaction>
</comment>
<keyword evidence="6" id="KW-0433">Leucine-rich repeat</keyword>
<evidence type="ECO:0000256" key="21">
    <source>
        <dbReference type="SAM" id="Phobius"/>
    </source>
</evidence>
<evidence type="ECO:0000256" key="5">
    <source>
        <dbReference type="ARBA" id="ARBA00022527"/>
    </source>
</evidence>
<evidence type="ECO:0000256" key="7">
    <source>
        <dbReference type="ARBA" id="ARBA00022679"/>
    </source>
</evidence>
<dbReference type="SMART" id="SM00369">
    <property type="entry name" value="LRR_TYP"/>
    <property type="match status" value="7"/>
</dbReference>
<dbReference type="EMBL" id="JASCZI010151059">
    <property type="protein sequence ID" value="MED6168300.1"/>
    <property type="molecule type" value="Genomic_DNA"/>
</dbReference>
<keyword evidence="10" id="KW-0677">Repeat</keyword>
<evidence type="ECO:0000256" key="14">
    <source>
        <dbReference type="ARBA" id="ARBA00022989"/>
    </source>
</evidence>
<dbReference type="InterPro" id="IPR001611">
    <property type="entry name" value="Leu-rich_rpt"/>
</dbReference>
<evidence type="ECO:0000256" key="16">
    <source>
        <dbReference type="ARBA" id="ARBA00023170"/>
    </source>
</evidence>
<dbReference type="InterPro" id="IPR000719">
    <property type="entry name" value="Prot_kinase_dom"/>
</dbReference>
<dbReference type="InterPro" id="IPR013210">
    <property type="entry name" value="LRR_N_plant-typ"/>
</dbReference>
<evidence type="ECO:0000313" key="25">
    <source>
        <dbReference type="Proteomes" id="UP001341840"/>
    </source>
</evidence>
<evidence type="ECO:0000256" key="2">
    <source>
        <dbReference type="ARBA" id="ARBA00004479"/>
    </source>
</evidence>
<proteinExistence type="inferred from homology"/>
<reference evidence="24 25" key="1">
    <citation type="journal article" date="2023" name="Plants (Basel)">
        <title>Bridging the Gap: Combining Genomics and Transcriptomics Approaches to Understand Stylosanthes scabra, an Orphan Legume from the Brazilian Caatinga.</title>
        <authorList>
            <person name="Ferreira-Neto J.R.C."/>
            <person name="da Silva M.D."/>
            <person name="Binneck E."/>
            <person name="de Melo N.F."/>
            <person name="da Silva R.H."/>
            <person name="de Melo A.L.T.M."/>
            <person name="Pandolfi V."/>
            <person name="Bustamante F.O."/>
            <person name="Brasileiro-Vidal A.C."/>
            <person name="Benko-Iseppon A.M."/>
        </authorList>
    </citation>
    <scope>NUCLEOTIDE SEQUENCE [LARGE SCALE GENOMIC DNA]</scope>
    <source>
        <tissue evidence="24">Leaves</tissue>
    </source>
</reference>
<evidence type="ECO:0000313" key="24">
    <source>
        <dbReference type="EMBL" id="MED6168300.1"/>
    </source>
</evidence>
<keyword evidence="17" id="KW-0325">Glycoprotein</keyword>
<evidence type="ECO:0000256" key="22">
    <source>
        <dbReference type="SAM" id="SignalP"/>
    </source>
</evidence>
<dbReference type="InterPro" id="IPR032675">
    <property type="entry name" value="LRR_dom_sf"/>
</dbReference>
<evidence type="ECO:0000256" key="13">
    <source>
        <dbReference type="ARBA" id="ARBA00022840"/>
    </source>
</evidence>
<evidence type="ECO:0000256" key="8">
    <source>
        <dbReference type="ARBA" id="ARBA00022692"/>
    </source>
</evidence>
<dbReference type="Pfam" id="PF08263">
    <property type="entry name" value="LRRNT_2"/>
    <property type="match status" value="1"/>
</dbReference>
<evidence type="ECO:0000259" key="23">
    <source>
        <dbReference type="PROSITE" id="PS50011"/>
    </source>
</evidence>
<dbReference type="EC" id="2.7.11.1" evidence="4"/>
<feature type="domain" description="Protein kinase" evidence="23">
    <location>
        <begin position="701"/>
        <end position="1004"/>
    </location>
</feature>
<dbReference type="CDD" id="cd14066">
    <property type="entry name" value="STKc_IRAK"/>
    <property type="match status" value="1"/>
</dbReference>
<evidence type="ECO:0000256" key="9">
    <source>
        <dbReference type="ARBA" id="ARBA00022729"/>
    </source>
</evidence>
<keyword evidence="25" id="KW-1185">Reference proteome</keyword>
<keyword evidence="9 22" id="KW-0732">Signal</keyword>
<evidence type="ECO:0000256" key="6">
    <source>
        <dbReference type="ARBA" id="ARBA00022614"/>
    </source>
</evidence>
<sequence length="1025" mass="111228">MALFSQVLLHFPLIIITLLHHHLVGVSSTTLSISTDKETLITVKSQFSDETSNKLSSWSQNSSPCSNWTGVKCNKLGQRVTSLDLSGLGLSGHLSPYIGNLSFLKSLQLQDNQLTGVIPDQISSLFRLRVLNMSSNSIEGVIPSNITLLTELQILDLSSNKIVSRIPQDMGNLMRNLQVLKLGKNSLHGAIPASLGNISSLRNISLGTNYFSGWIPSDLGRLKNLVELDLTINNLTGTVPPVIYNLTSLVNLALAANSFWGELPQDVGHTLPNLLVFNFCFNRFTGGIPASLHNLTDIRVIRMAHNLLEGTVPPGLGNLPSLRMYNIGYNKIVSSPGRDLDYIIDSLTNSTNLNFLAIDGNRFEGVIPEAIGNLSKNLSILYMGGNRINGSIPSSVGRLSGMRLLNLSYNLITGEIPQELGQLENLQELILAGNQLSSSIPKSLGNLINLNQIDMSRNELVGAIPTSFGNFQSLLSMDLSSNKLSGDIPREILNLQSLSKVLNLSMNLLSGPIPQVGNLISVATIDFSINKLYGEIPSSFSNCLSLEKLSLAKNMLSGPIPNALGDVKGLGTLDLSCNQLSGSIPIELQNLHALQLLNLSYNDLDGAIPSGGVFQNLSAVHLEGNTKLCLHFSCVPRGHERRTVYIIIAVVVSLILCLTIGLLLYMKNRRVKVTSAAASELLKPHAPMISYDELRQATDEFSQENLIGSGSFGSVYRGLLSQGNTVAVKVLNILRTGSLKSFFAECEAMRNSRHRNLVKVITSCSSVDFKNNEFLALVYEYMSNGSLDDWIKGKRKHANGNGLKLMERLNIAIDTACALDYLHNDSEIPIVHCDLKPSNILLDADMTAKVGDFGLARLLIERSTNNQVSISSTHVLKGSIGYIPPEYGWGEKPSSAGDVYSFGIVLLELFSGKSPTDECFAGGLSLTRWVQSAYKVKNLEVIDPQLLSLISDDDHDLAEGPNPQLYCLDGILGVGLSCAAGTPDARIGIREAVRQLKAVRDSLLKNNDSKSAAPTSKHYYQVSTK</sequence>
<keyword evidence="11 20" id="KW-0547">Nucleotide-binding</keyword>
<keyword evidence="14 21" id="KW-1133">Transmembrane helix</keyword>
<evidence type="ECO:0000256" key="18">
    <source>
        <dbReference type="ARBA" id="ARBA00047899"/>
    </source>
</evidence>
<comment type="subcellular location">
    <subcellularLocation>
        <location evidence="1">Cell membrane</location>
    </subcellularLocation>
    <subcellularLocation>
        <location evidence="2">Membrane</location>
        <topology evidence="2">Single-pass type I membrane protein</topology>
    </subcellularLocation>
</comment>
<feature type="signal peptide" evidence="22">
    <location>
        <begin position="1"/>
        <end position="28"/>
    </location>
</feature>
<feature type="chain" id="PRO_5046512355" description="non-specific serine/threonine protein kinase" evidence="22">
    <location>
        <begin position="29"/>
        <end position="1025"/>
    </location>
</feature>
<evidence type="ECO:0000256" key="11">
    <source>
        <dbReference type="ARBA" id="ARBA00022741"/>
    </source>
</evidence>
<evidence type="ECO:0000256" key="19">
    <source>
        <dbReference type="ARBA" id="ARBA00048679"/>
    </source>
</evidence>
<name>A0ABU6V3V0_9FABA</name>
<feature type="binding site" evidence="20">
    <location>
        <position position="729"/>
    </location>
    <ligand>
        <name>ATP</name>
        <dbReference type="ChEBI" id="CHEBI:30616"/>
    </ligand>
</feature>
<feature type="transmembrane region" description="Helical" evidence="21">
    <location>
        <begin position="644"/>
        <end position="665"/>
    </location>
</feature>
<keyword evidence="8 21" id="KW-0812">Transmembrane</keyword>
<comment type="catalytic activity">
    <reaction evidence="19">
        <text>L-seryl-[protein] + ATP = O-phospho-L-seryl-[protein] + ADP + H(+)</text>
        <dbReference type="Rhea" id="RHEA:17989"/>
        <dbReference type="Rhea" id="RHEA-COMP:9863"/>
        <dbReference type="Rhea" id="RHEA-COMP:11604"/>
        <dbReference type="ChEBI" id="CHEBI:15378"/>
        <dbReference type="ChEBI" id="CHEBI:29999"/>
        <dbReference type="ChEBI" id="CHEBI:30616"/>
        <dbReference type="ChEBI" id="CHEBI:83421"/>
        <dbReference type="ChEBI" id="CHEBI:456216"/>
        <dbReference type="EC" id="2.7.11.1"/>
    </reaction>
</comment>
<dbReference type="Gene3D" id="3.80.10.10">
    <property type="entry name" value="Ribonuclease Inhibitor"/>
    <property type="match status" value="3"/>
</dbReference>
<evidence type="ECO:0000256" key="17">
    <source>
        <dbReference type="ARBA" id="ARBA00023180"/>
    </source>
</evidence>
<keyword evidence="12" id="KW-0418">Kinase</keyword>
<dbReference type="SUPFAM" id="SSF52058">
    <property type="entry name" value="L domain-like"/>
    <property type="match status" value="2"/>
</dbReference>
<dbReference type="Pfam" id="PF00069">
    <property type="entry name" value="Pkinase"/>
    <property type="match status" value="1"/>
</dbReference>
<dbReference type="InterPro" id="IPR003591">
    <property type="entry name" value="Leu-rich_rpt_typical-subtyp"/>
</dbReference>
<dbReference type="PANTHER" id="PTHR48053">
    <property type="entry name" value="LEUCINE RICH REPEAT FAMILY PROTEIN, EXPRESSED"/>
    <property type="match status" value="1"/>
</dbReference>
<keyword evidence="16" id="KW-0675">Receptor</keyword>
<dbReference type="Gene3D" id="1.10.510.10">
    <property type="entry name" value="Transferase(Phosphotransferase) domain 1"/>
    <property type="match status" value="1"/>
</dbReference>
<keyword evidence="7" id="KW-0808">Transferase</keyword>
<evidence type="ECO:0000256" key="3">
    <source>
        <dbReference type="ARBA" id="ARBA00008684"/>
    </source>
</evidence>
<dbReference type="PANTHER" id="PTHR48053:SF136">
    <property type="entry name" value="PROTEIN KINASE, PLANT-TYPE, PUTATIVE-RELATED"/>
    <property type="match status" value="1"/>
</dbReference>
<dbReference type="SMART" id="SM00220">
    <property type="entry name" value="S_TKc"/>
    <property type="match status" value="1"/>
</dbReference>
<dbReference type="Proteomes" id="UP001341840">
    <property type="component" value="Unassembled WGS sequence"/>
</dbReference>
<dbReference type="Gene3D" id="3.30.200.20">
    <property type="entry name" value="Phosphorylase Kinase, domain 1"/>
    <property type="match status" value="1"/>
</dbReference>
<comment type="similarity">
    <text evidence="3">Belongs to the protein kinase superfamily. Ser/Thr protein kinase family.</text>
</comment>
<dbReference type="InterPro" id="IPR051716">
    <property type="entry name" value="Plant_RL_S/T_kinase"/>
</dbReference>
<organism evidence="24 25">
    <name type="scientific">Stylosanthes scabra</name>
    <dbReference type="NCBI Taxonomy" id="79078"/>
    <lineage>
        <taxon>Eukaryota</taxon>
        <taxon>Viridiplantae</taxon>
        <taxon>Streptophyta</taxon>
        <taxon>Embryophyta</taxon>
        <taxon>Tracheophyta</taxon>
        <taxon>Spermatophyta</taxon>
        <taxon>Magnoliopsida</taxon>
        <taxon>eudicotyledons</taxon>
        <taxon>Gunneridae</taxon>
        <taxon>Pentapetalae</taxon>
        <taxon>rosids</taxon>
        <taxon>fabids</taxon>
        <taxon>Fabales</taxon>
        <taxon>Fabaceae</taxon>
        <taxon>Papilionoideae</taxon>
        <taxon>50 kb inversion clade</taxon>
        <taxon>dalbergioids sensu lato</taxon>
        <taxon>Dalbergieae</taxon>
        <taxon>Pterocarpus clade</taxon>
        <taxon>Stylosanthes</taxon>
    </lineage>
</organism>
<dbReference type="SMART" id="SM00365">
    <property type="entry name" value="LRR_SD22"/>
    <property type="match status" value="4"/>
</dbReference>
<evidence type="ECO:0000256" key="20">
    <source>
        <dbReference type="PROSITE-ProRule" id="PRU10141"/>
    </source>
</evidence>
<comment type="caution">
    <text evidence="24">The sequence shown here is derived from an EMBL/GenBank/DDBJ whole genome shotgun (WGS) entry which is preliminary data.</text>
</comment>
<keyword evidence="5" id="KW-0723">Serine/threonine-protein kinase</keyword>
<evidence type="ECO:0000256" key="4">
    <source>
        <dbReference type="ARBA" id="ARBA00012513"/>
    </source>
</evidence>
<evidence type="ECO:0000256" key="15">
    <source>
        <dbReference type="ARBA" id="ARBA00023136"/>
    </source>
</evidence>
<evidence type="ECO:0000256" key="1">
    <source>
        <dbReference type="ARBA" id="ARBA00004236"/>
    </source>
</evidence>
<protein>
    <recommendedName>
        <fullName evidence="4">non-specific serine/threonine protein kinase</fullName>
        <ecNumber evidence="4">2.7.11.1</ecNumber>
    </recommendedName>
</protein>
<evidence type="ECO:0000256" key="12">
    <source>
        <dbReference type="ARBA" id="ARBA00022777"/>
    </source>
</evidence>
<keyword evidence="13 20" id="KW-0067">ATP-binding</keyword>
<dbReference type="PROSITE" id="PS00108">
    <property type="entry name" value="PROTEIN_KINASE_ST"/>
    <property type="match status" value="1"/>
</dbReference>
<accession>A0ABU6V3V0</accession>
<evidence type="ECO:0000256" key="10">
    <source>
        <dbReference type="ARBA" id="ARBA00022737"/>
    </source>
</evidence>